<evidence type="ECO:0000313" key="5">
    <source>
        <dbReference type="Proteomes" id="UP000254040"/>
    </source>
</evidence>
<protein>
    <submittedName>
        <fullName evidence="3">Uncharacterized protein</fullName>
    </submittedName>
</protein>
<dbReference type="EMBL" id="LNYN01000042">
    <property type="protein sequence ID" value="KTD30720.1"/>
    <property type="molecule type" value="Genomic_DNA"/>
</dbReference>
<dbReference type="Proteomes" id="UP000054985">
    <property type="component" value="Unassembled WGS sequence"/>
</dbReference>
<dbReference type="AlphaFoldDB" id="A0A378JYG6"/>
<dbReference type="Proteomes" id="UP000254040">
    <property type="component" value="Unassembled WGS sequence"/>
</dbReference>
<accession>A0A378JYG6</accession>
<gene>
    <name evidence="2" type="ORF">Lmor_2827</name>
    <name evidence="3" type="ORF">NCTC12239_02401</name>
</gene>
<evidence type="ECO:0000313" key="3">
    <source>
        <dbReference type="EMBL" id="STX63456.1"/>
    </source>
</evidence>
<feature type="region of interest" description="Disordered" evidence="1">
    <location>
        <begin position="632"/>
        <end position="654"/>
    </location>
</feature>
<sequence length="654" mass="75357">MTFKEWCFEVLGIVEFTEGKILNCVLIPALADRTITMSPLVEEAGGRCFNIPYHGVIIIPFDNYQCLLNQLQGIYWTTNLLQQSFELWLNNYFLLMGVDLIRLREYKDFSSIHLTFSSPQSQFNFISQYNYLDPLISYNPILQTESLQVPATVIWHLLGAYYKSPRAEIKQVQNESVMQNHLNHLHRLKQLIVDYQLQSRLDQSMMLARDFSNHIKNGIKLETPQAASAYSLSLKIYAEVNRDNLAQFQYDGLKYAASLLAAYTPEGKLQQSLKTDAKFVKYLDQQLLSTFSSPILMEYPVLRTLSGEVQCLAFSLIEQNLNAMLYGCPFICVSDNSYISMPRFFPGREMQSDTDELIFQGGGMRGHSSVFRIIKVGYLADGTRAGFNEKPSFYEYFKIEDNLGIGPYEVNPFEKTCTGTYVTQLEPLIFENGVYSKSKLDPRSQPLEYQQAMEFTLKELIRVERQLKLYRKPALMRSDTSFSIPGSDEANEWTRLNDLRQLLSGISYSFPLEYYSQDPLNPSKRYRRTVCNRRHFYQEGGSCTIFSLKSLVNSVIGSELMALHSNFMQLSDSKQHIHWIDSKVELLQFYLARFNKSRSVGNTVETRVTEREEITALPDLAVRNRVSFFNPNQSESVHPSDKEINDPSVTTYRI</sequence>
<proteinExistence type="predicted"/>
<reference evidence="2 4" key="1">
    <citation type="submission" date="2015-11" db="EMBL/GenBank/DDBJ databases">
        <title>Genomic analysis of 38 Legionella species identifies large and diverse effector repertoires.</title>
        <authorList>
            <person name="Burstein D."/>
            <person name="Amaro F."/>
            <person name="Zusman T."/>
            <person name="Lifshitz Z."/>
            <person name="Cohen O."/>
            <person name="Gilbert J.A."/>
            <person name="Pupko T."/>
            <person name="Shuman H.A."/>
            <person name="Segal G."/>
        </authorList>
    </citation>
    <scope>NUCLEOTIDE SEQUENCE [LARGE SCALE GENOMIC DNA]</scope>
    <source>
        <strain evidence="2 4">ATCC 43877</strain>
    </source>
</reference>
<evidence type="ECO:0000313" key="2">
    <source>
        <dbReference type="EMBL" id="KTD30720.1"/>
    </source>
</evidence>
<evidence type="ECO:0000313" key="4">
    <source>
        <dbReference type="Proteomes" id="UP000054985"/>
    </source>
</evidence>
<keyword evidence="4" id="KW-1185">Reference proteome</keyword>
<evidence type="ECO:0000256" key="1">
    <source>
        <dbReference type="SAM" id="MobiDB-lite"/>
    </source>
</evidence>
<name>A0A378JYG6_9GAMM</name>
<organism evidence="3 5">
    <name type="scientific">Legionella moravica</name>
    <dbReference type="NCBI Taxonomy" id="39962"/>
    <lineage>
        <taxon>Bacteria</taxon>
        <taxon>Pseudomonadati</taxon>
        <taxon>Pseudomonadota</taxon>
        <taxon>Gammaproteobacteria</taxon>
        <taxon>Legionellales</taxon>
        <taxon>Legionellaceae</taxon>
        <taxon>Legionella</taxon>
    </lineage>
</organism>
<dbReference type="RefSeq" id="WP_028385054.1">
    <property type="nucleotide sequence ID" value="NZ_CAAAJG010000008.1"/>
</dbReference>
<dbReference type="EMBL" id="UGOG01000001">
    <property type="protein sequence ID" value="STX63456.1"/>
    <property type="molecule type" value="Genomic_DNA"/>
</dbReference>
<reference evidence="3 5" key="2">
    <citation type="submission" date="2018-06" db="EMBL/GenBank/DDBJ databases">
        <authorList>
            <consortium name="Pathogen Informatics"/>
            <person name="Doyle S."/>
        </authorList>
    </citation>
    <scope>NUCLEOTIDE SEQUENCE [LARGE SCALE GENOMIC DNA]</scope>
    <source>
        <strain evidence="3 5">NCTC12239</strain>
    </source>
</reference>
<dbReference type="OrthoDB" id="5652297at2"/>